<keyword evidence="2" id="KW-1185">Reference proteome</keyword>
<sequence length="104" mass="11653">DEKWSWESVQHGDSALGRLSYLLSRNQSTAFDWTDNIAREIANFLINYVPEEVETFALPIQFHRLHVSIGEPRQKNGFSSRTLVVAGHSFGGCSAYATCVSETC</sequence>
<dbReference type="AlphaFoldDB" id="A0A9P6ZUZ2"/>
<evidence type="ECO:0000313" key="1">
    <source>
        <dbReference type="EMBL" id="KAG1776291.1"/>
    </source>
</evidence>
<dbReference type="Gene3D" id="3.40.50.1820">
    <property type="entry name" value="alpha/beta hydrolase"/>
    <property type="match status" value="1"/>
</dbReference>
<accession>A0A9P6ZUZ2</accession>
<gene>
    <name evidence="1" type="ORF">EV702DRAFT_971798</name>
</gene>
<dbReference type="EMBL" id="JABBWD010000027">
    <property type="protein sequence ID" value="KAG1776291.1"/>
    <property type="molecule type" value="Genomic_DNA"/>
</dbReference>
<dbReference type="InterPro" id="IPR029058">
    <property type="entry name" value="AB_hydrolase_fold"/>
</dbReference>
<reference evidence="1" key="1">
    <citation type="journal article" date="2020" name="New Phytol.">
        <title>Comparative genomics reveals dynamic genome evolution in host specialist ectomycorrhizal fungi.</title>
        <authorList>
            <person name="Lofgren L.A."/>
            <person name="Nguyen N.H."/>
            <person name="Vilgalys R."/>
            <person name="Ruytinx J."/>
            <person name="Liao H.L."/>
            <person name="Branco S."/>
            <person name="Kuo A."/>
            <person name="LaButti K."/>
            <person name="Lipzen A."/>
            <person name="Andreopoulos W."/>
            <person name="Pangilinan J."/>
            <person name="Riley R."/>
            <person name="Hundley H."/>
            <person name="Na H."/>
            <person name="Barry K."/>
            <person name="Grigoriev I.V."/>
            <person name="Stajich J.E."/>
            <person name="Kennedy P.G."/>
        </authorList>
    </citation>
    <scope>NUCLEOTIDE SEQUENCE</scope>
    <source>
        <strain evidence="1">DOB743</strain>
    </source>
</reference>
<evidence type="ECO:0000313" key="2">
    <source>
        <dbReference type="Proteomes" id="UP000714275"/>
    </source>
</evidence>
<name>A0A9P6ZUZ2_9AGAM</name>
<dbReference type="OrthoDB" id="10351019at2759"/>
<protein>
    <submittedName>
        <fullName evidence="1">Uncharacterized protein</fullName>
    </submittedName>
</protein>
<dbReference type="Proteomes" id="UP000714275">
    <property type="component" value="Unassembled WGS sequence"/>
</dbReference>
<comment type="caution">
    <text evidence="1">The sequence shown here is derived from an EMBL/GenBank/DDBJ whole genome shotgun (WGS) entry which is preliminary data.</text>
</comment>
<organism evidence="1 2">
    <name type="scientific">Suillus placidus</name>
    <dbReference type="NCBI Taxonomy" id="48579"/>
    <lineage>
        <taxon>Eukaryota</taxon>
        <taxon>Fungi</taxon>
        <taxon>Dikarya</taxon>
        <taxon>Basidiomycota</taxon>
        <taxon>Agaricomycotina</taxon>
        <taxon>Agaricomycetes</taxon>
        <taxon>Agaricomycetidae</taxon>
        <taxon>Boletales</taxon>
        <taxon>Suillineae</taxon>
        <taxon>Suillaceae</taxon>
        <taxon>Suillus</taxon>
    </lineage>
</organism>
<proteinExistence type="predicted"/>
<feature type="non-terminal residue" evidence="1">
    <location>
        <position position="1"/>
    </location>
</feature>